<protein>
    <recommendedName>
        <fullName evidence="3">DUF397 domain-containing protein</fullName>
    </recommendedName>
</protein>
<accession>A0ABS0H5S4</accession>
<name>A0ABS0H5S4_9ACTN</name>
<reference evidence="1 2" key="1">
    <citation type="submission" date="2020-11" db="EMBL/GenBank/DDBJ databases">
        <title>A novel isolate from a Black sea contaminated sediment with potential to produce alkanes: Plantactinospora alkalitolerans sp. nov.</title>
        <authorList>
            <person name="Carro L."/>
            <person name="Veyisoglu A."/>
            <person name="Guven K."/>
            <person name="Schumann P."/>
            <person name="Klenk H.-P."/>
            <person name="Sahin N."/>
        </authorList>
    </citation>
    <scope>NUCLEOTIDE SEQUENCE [LARGE SCALE GENOMIC DNA]</scope>
    <source>
        <strain evidence="1 2">S1510</strain>
    </source>
</reference>
<gene>
    <name evidence="1" type="ORF">I0C86_33475</name>
</gene>
<dbReference type="EMBL" id="JADPUN010000294">
    <property type="protein sequence ID" value="MBF9133810.1"/>
    <property type="molecule type" value="Genomic_DNA"/>
</dbReference>
<organism evidence="1 2">
    <name type="scientific">Plantactinospora alkalitolerans</name>
    <dbReference type="NCBI Taxonomy" id="2789879"/>
    <lineage>
        <taxon>Bacteria</taxon>
        <taxon>Bacillati</taxon>
        <taxon>Actinomycetota</taxon>
        <taxon>Actinomycetes</taxon>
        <taxon>Micromonosporales</taxon>
        <taxon>Micromonosporaceae</taxon>
        <taxon>Plantactinospora</taxon>
    </lineage>
</organism>
<dbReference type="Proteomes" id="UP000638560">
    <property type="component" value="Unassembled WGS sequence"/>
</dbReference>
<sequence length="63" mass="7228">MTVDGDAPSGNGRDHTMSNGSAIFANVSRPSRKRKALVVYSADFRDFFFDLKVGYRARWRRSW</sequence>
<comment type="caution">
    <text evidence="1">The sequence shown here is derived from an EMBL/GenBank/DDBJ whole genome shotgun (WGS) entry which is preliminary data.</text>
</comment>
<proteinExistence type="predicted"/>
<keyword evidence="2" id="KW-1185">Reference proteome</keyword>
<evidence type="ECO:0008006" key="3">
    <source>
        <dbReference type="Google" id="ProtNLM"/>
    </source>
</evidence>
<evidence type="ECO:0000313" key="1">
    <source>
        <dbReference type="EMBL" id="MBF9133810.1"/>
    </source>
</evidence>
<evidence type="ECO:0000313" key="2">
    <source>
        <dbReference type="Proteomes" id="UP000638560"/>
    </source>
</evidence>